<feature type="non-terminal residue" evidence="2">
    <location>
        <position position="71"/>
    </location>
</feature>
<proteinExistence type="predicted"/>
<dbReference type="Proteomes" id="UP000499080">
    <property type="component" value="Unassembled WGS sequence"/>
</dbReference>
<dbReference type="AlphaFoldDB" id="A0A4Y2UEP4"/>
<comment type="caution">
    <text evidence="2">The sequence shown here is derived from an EMBL/GenBank/DDBJ whole genome shotgun (WGS) entry which is preliminary data.</text>
</comment>
<name>A0A4Y2UEP4_ARAVE</name>
<reference evidence="2 3" key="1">
    <citation type="journal article" date="2019" name="Sci. Rep.">
        <title>Orb-weaving spider Araneus ventricosus genome elucidates the spidroin gene catalogue.</title>
        <authorList>
            <person name="Kono N."/>
            <person name="Nakamura H."/>
            <person name="Ohtoshi R."/>
            <person name="Moran D.A.P."/>
            <person name="Shinohara A."/>
            <person name="Yoshida Y."/>
            <person name="Fujiwara M."/>
            <person name="Mori M."/>
            <person name="Tomita M."/>
            <person name="Arakawa K."/>
        </authorList>
    </citation>
    <scope>NUCLEOTIDE SEQUENCE [LARGE SCALE GENOMIC DNA]</scope>
</reference>
<evidence type="ECO:0000313" key="1">
    <source>
        <dbReference type="EMBL" id="GBO10003.1"/>
    </source>
</evidence>
<dbReference type="EMBL" id="BGPR01035258">
    <property type="protein sequence ID" value="GBO10003.1"/>
    <property type="molecule type" value="Genomic_DNA"/>
</dbReference>
<sequence length="71" mass="8495">MKQHCQVDDVDDCFIDTIAASYYLPTMLRLENLPSRKGKLSAFRFIAYSLLLANVMRYCHQLFRETERRYK</sequence>
<dbReference type="EMBL" id="BGPR01035260">
    <property type="protein sequence ID" value="GBO10010.1"/>
    <property type="molecule type" value="Genomic_DNA"/>
</dbReference>
<gene>
    <name evidence="1" type="ORF">AVEN_172124_1</name>
    <name evidence="2" type="ORF">AVEN_268105_1</name>
</gene>
<evidence type="ECO:0000313" key="2">
    <source>
        <dbReference type="EMBL" id="GBO10010.1"/>
    </source>
</evidence>
<protein>
    <submittedName>
        <fullName evidence="2">Uncharacterized protein</fullName>
    </submittedName>
</protein>
<evidence type="ECO:0000313" key="3">
    <source>
        <dbReference type="Proteomes" id="UP000499080"/>
    </source>
</evidence>
<organism evidence="2 3">
    <name type="scientific">Araneus ventricosus</name>
    <name type="common">Orbweaver spider</name>
    <name type="synonym">Epeira ventricosa</name>
    <dbReference type="NCBI Taxonomy" id="182803"/>
    <lineage>
        <taxon>Eukaryota</taxon>
        <taxon>Metazoa</taxon>
        <taxon>Ecdysozoa</taxon>
        <taxon>Arthropoda</taxon>
        <taxon>Chelicerata</taxon>
        <taxon>Arachnida</taxon>
        <taxon>Araneae</taxon>
        <taxon>Araneomorphae</taxon>
        <taxon>Entelegynae</taxon>
        <taxon>Araneoidea</taxon>
        <taxon>Araneidae</taxon>
        <taxon>Araneus</taxon>
    </lineage>
</organism>
<keyword evidence="3" id="KW-1185">Reference proteome</keyword>
<accession>A0A4Y2UEP4</accession>